<feature type="non-terminal residue" evidence="1">
    <location>
        <position position="116"/>
    </location>
</feature>
<sequence>RNNTLNFVHNDHLGRPEVLTNPSKTVVWKSQNNSYDSNVIQSSIGQFNIGLPGQYYDVESGLWYNWNRYFDGTVGRYTQPDPIGLAGGVNTYTYVGNNPVNFIDPYGLWSLSIEGY</sequence>
<accession>A0ABD5DD86</accession>
<feature type="non-terminal residue" evidence="1">
    <location>
        <position position="1"/>
    </location>
</feature>
<evidence type="ECO:0000313" key="1">
    <source>
        <dbReference type="EMBL" id="MDR8263120.1"/>
    </source>
</evidence>
<proteinExistence type="predicted"/>
<protein>
    <submittedName>
        <fullName evidence="1">RHS repeat-associated core domain-containing protein</fullName>
    </submittedName>
</protein>
<comment type="caution">
    <text evidence="1">The sequence shown here is derived from an EMBL/GenBank/DDBJ whole genome shotgun (WGS) entry which is preliminary data.</text>
</comment>
<dbReference type="PANTHER" id="PTHR32305">
    <property type="match status" value="1"/>
</dbReference>
<dbReference type="PRINTS" id="PR00394">
    <property type="entry name" value="RHSPROTEIN"/>
</dbReference>
<organism evidence="1">
    <name type="scientific">Acinetobacter baumannii</name>
    <dbReference type="NCBI Taxonomy" id="470"/>
    <lineage>
        <taxon>Bacteria</taxon>
        <taxon>Pseudomonadati</taxon>
        <taxon>Pseudomonadota</taxon>
        <taxon>Gammaproteobacteria</taxon>
        <taxon>Moraxellales</taxon>
        <taxon>Moraxellaceae</taxon>
        <taxon>Acinetobacter</taxon>
        <taxon>Acinetobacter calcoaceticus/baumannii complex</taxon>
    </lineage>
</organism>
<dbReference type="InterPro" id="IPR050708">
    <property type="entry name" value="T6SS_VgrG/RHS"/>
</dbReference>
<dbReference type="EMBL" id="VMBB01000393">
    <property type="protein sequence ID" value="MDR8263120.1"/>
    <property type="molecule type" value="Genomic_DNA"/>
</dbReference>
<dbReference type="InterPro" id="IPR022385">
    <property type="entry name" value="Rhs_assc_core"/>
</dbReference>
<dbReference type="AlphaFoldDB" id="A0ABD5DD86"/>
<name>A0ABD5DD86_ACIBA</name>
<reference evidence="1" key="1">
    <citation type="submission" date="2019-07" db="EMBL/GenBank/DDBJ databases">
        <title>Biological characteristics of mucoid Acinetobacter baumannii from a general hospital in China.</title>
        <authorList>
            <person name="Hua X."/>
            <person name="Yu Y."/>
        </authorList>
    </citation>
    <scope>NUCLEOTIDE SEQUENCE [LARGE SCALE GENOMIC DNA]</scope>
    <source>
        <strain evidence="1">N41</strain>
    </source>
</reference>
<dbReference type="Gene3D" id="2.180.10.10">
    <property type="entry name" value="RHS repeat-associated core"/>
    <property type="match status" value="1"/>
</dbReference>
<gene>
    <name evidence="1" type="ORF">FPK87_22135</name>
</gene>
<dbReference type="PANTHER" id="PTHR32305:SF15">
    <property type="entry name" value="PROTEIN RHSA-RELATED"/>
    <property type="match status" value="1"/>
</dbReference>
<dbReference type="NCBIfam" id="TIGR03696">
    <property type="entry name" value="Rhs_assc_core"/>
    <property type="match status" value="1"/>
</dbReference>